<organism evidence="1 2">
    <name type="scientific">Pseudomonas petrae</name>
    <dbReference type="NCBI Taxonomy" id="2912190"/>
    <lineage>
        <taxon>Bacteria</taxon>
        <taxon>Pseudomonadati</taxon>
        <taxon>Pseudomonadota</taxon>
        <taxon>Gammaproteobacteria</taxon>
        <taxon>Pseudomonadales</taxon>
        <taxon>Pseudomonadaceae</taxon>
        <taxon>Pseudomonas</taxon>
    </lineage>
</organism>
<proteinExistence type="predicted"/>
<evidence type="ECO:0000313" key="2">
    <source>
        <dbReference type="Proteomes" id="UP001162905"/>
    </source>
</evidence>
<sequence>MATAQLVSKYMGKATLIVKANGGSVAVEKQVEGAWVIVDTFTADGAWPMDFGMSPTRITPSAGAAFEVSQ</sequence>
<dbReference type="EMBL" id="JAKJXH010000017">
    <property type="protein sequence ID" value="MCF7543889.1"/>
    <property type="molecule type" value="Genomic_DNA"/>
</dbReference>
<gene>
    <name evidence="1" type="ORF">L4G47_16925</name>
</gene>
<dbReference type="Proteomes" id="UP001162905">
    <property type="component" value="Unassembled WGS sequence"/>
</dbReference>
<name>A0ABS9I9J4_9PSED</name>
<keyword evidence="2" id="KW-1185">Reference proteome</keyword>
<accession>A0ABS9I9J4</accession>
<dbReference type="RefSeq" id="WP_237253333.1">
    <property type="nucleotide sequence ID" value="NZ_JAKJXH010000017.1"/>
</dbReference>
<protein>
    <submittedName>
        <fullName evidence="1">Uncharacterized protein</fullName>
    </submittedName>
</protein>
<reference evidence="1" key="1">
    <citation type="submission" date="2022-01" db="EMBL/GenBank/DDBJ databases">
        <title>Pseudomonas sp. nov. isolated from Antarctic regolith.</title>
        <authorList>
            <person name="Novakova D."/>
            <person name="Sedlar K."/>
        </authorList>
    </citation>
    <scope>NUCLEOTIDE SEQUENCE</scope>
    <source>
        <strain evidence="1">P2647</strain>
    </source>
</reference>
<evidence type="ECO:0000313" key="1">
    <source>
        <dbReference type="EMBL" id="MCF7543889.1"/>
    </source>
</evidence>
<comment type="caution">
    <text evidence="1">The sequence shown here is derived from an EMBL/GenBank/DDBJ whole genome shotgun (WGS) entry which is preliminary data.</text>
</comment>